<evidence type="ECO:0000313" key="1">
    <source>
        <dbReference type="EMBL" id="JAD32528.1"/>
    </source>
</evidence>
<reference evidence="1" key="2">
    <citation type="journal article" date="2015" name="Data Brief">
        <title>Shoot transcriptome of the giant reed, Arundo donax.</title>
        <authorList>
            <person name="Barrero R.A."/>
            <person name="Guerrero F.D."/>
            <person name="Moolhuijzen P."/>
            <person name="Goolsby J.A."/>
            <person name="Tidwell J."/>
            <person name="Bellgard S.E."/>
            <person name="Bellgard M.I."/>
        </authorList>
    </citation>
    <scope>NUCLEOTIDE SEQUENCE</scope>
    <source>
        <tissue evidence="1">Shoot tissue taken approximately 20 cm above the soil surface</tissue>
    </source>
</reference>
<proteinExistence type="predicted"/>
<organism evidence="1">
    <name type="scientific">Arundo donax</name>
    <name type="common">Giant reed</name>
    <name type="synonym">Donax arundinaceus</name>
    <dbReference type="NCBI Taxonomy" id="35708"/>
    <lineage>
        <taxon>Eukaryota</taxon>
        <taxon>Viridiplantae</taxon>
        <taxon>Streptophyta</taxon>
        <taxon>Embryophyta</taxon>
        <taxon>Tracheophyta</taxon>
        <taxon>Spermatophyta</taxon>
        <taxon>Magnoliopsida</taxon>
        <taxon>Liliopsida</taxon>
        <taxon>Poales</taxon>
        <taxon>Poaceae</taxon>
        <taxon>PACMAD clade</taxon>
        <taxon>Arundinoideae</taxon>
        <taxon>Arundineae</taxon>
        <taxon>Arundo</taxon>
    </lineage>
</organism>
<dbReference type="AlphaFoldDB" id="A0A0A8Z491"/>
<sequence length="25" mass="2890">MVSLDHCFHPILTQSSRSPSLQRHL</sequence>
<protein>
    <submittedName>
        <fullName evidence="1">Uncharacterized protein</fullName>
    </submittedName>
</protein>
<reference evidence="1" key="1">
    <citation type="submission" date="2014-09" db="EMBL/GenBank/DDBJ databases">
        <authorList>
            <person name="Magalhaes I.L.F."/>
            <person name="Oliveira U."/>
            <person name="Santos F.R."/>
            <person name="Vidigal T.H.D.A."/>
            <person name="Brescovit A.D."/>
            <person name="Santos A.J."/>
        </authorList>
    </citation>
    <scope>NUCLEOTIDE SEQUENCE</scope>
    <source>
        <tissue evidence="1">Shoot tissue taken approximately 20 cm above the soil surface</tissue>
    </source>
</reference>
<name>A0A0A8Z491_ARUDO</name>
<accession>A0A0A8Z491</accession>
<dbReference type="EMBL" id="GBRH01265367">
    <property type="protein sequence ID" value="JAD32528.1"/>
    <property type="molecule type" value="Transcribed_RNA"/>
</dbReference>